<evidence type="ECO:0000313" key="2">
    <source>
        <dbReference type="EMBL" id="CAL8129936.1"/>
    </source>
</evidence>
<accession>A0ABP1RL96</accession>
<evidence type="ECO:0000313" key="3">
    <source>
        <dbReference type="Proteomes" id="UP001642540"/>
    </source>
</evidence>
<keyword evidence="3" id="KW-1185">Reference proteome</keyword>
<name>A0ABP1RL96_9HEXA</name>
<organism evidence="2 3">
    <name type="scientific">Orchesella dallaii</name>
    <dbReference type="NCBI Taxonomy" id="48710"/>
    <lineage>
        <taxon>Eukaryota</taxon>
        <taxon>Metazoa</taxon>
        <taxon>Ecdysozoa</taxon>
        <taxon>Arthropoda</taxon>
        <taxon>Hexapoda</taxon>
        <taxon>Collembola</taxon>
        <taxon>Entomobryomorpha</taxon>
        <taxon>Entomobryoidea</taxon>
        <taxon>Orchesellidae</taxon>
        <taxon>Orchesellinae</taxon>
        <taxon>Orchesella</taxon>
    </lineage>
</organism>
<comment type="caution">
    <text evidence="2">The sequence shown here is derived from an EMBL/GenBank/DDBJ whole genome shotgun (WGS) entry which is preliminary data.</text>
</comment>
<evidence type="ECO:0000256" key="1">
    <source>
        <dbReference type="SAM" id="MobiDB-lite"/>
    </source>
</evidence>
<proteinExistence type="predicted"/>
<feature type="region of interest" description="Disordered" evidence="1">
    <location>
        <begin position="128"/>
        <end position="147"/>
    </location>
</feature>
<dbReference type="Proteomes" id="UP001642540">
    <property type="component" value="Unassembled WGS sequence"/>
</dbReference>
<protein>
    <submittedName>
        <fullName evidence="2">Uncharacterized protein</fullName>
    </submittedName>
</protein>
<sequence length="279" mass="31949">MAERNSAIVYFDTDNSVEVVPKQWINDDETSSYFPDNIKGKKLSKTVKNSINAEPSWPKHLCTVMRYYETYDDAKMYLNDAMYTSDLSAFEKGRSRQKKKQNKSTVLPVHPSNSSYNVQPLTISMGSQEEPGPSFVQLSDSPRQDDGSHSVILPVHSPVVATCDCDGRVNTFSIGWILSISKSFVILKYFLYYVEFRRDVLLQLQALKDISQQQTELLNCILEQVRINPQRPTTISEPEVEYSFVPNQFPIKDLDSLDDLLQIITNNKKAYEELVRNIL</sequence>
<reference evidence="2 3" key="1">
    <citation type="submission" date="2024-08" db="EMBL/GenBank/DDBJ databases">
        <authorList>
            <person name="Cucini C."/>
            <person name="Frati F."/>
        </authorList>
    </citation>
    <scope>NUCLEOTIDE SEQUENCE [LARGE SCALE GENOMIC DNA]</scope>
</reference>
<feature type="region of interest" description="Disordered" evidence="1">
    <location>
        <begin position="92"/>
        <end position="114"/>
    </location>
</feature>
<dbReference type="EMBL" id="CAXLJM020000079">
    <property type="protein sequence ID" value="CAL8129936.1"/>
    <property type="molecule type" value="Genomic_DNA"/>
</dbReference>
<gene>
    <name evidence="2" type="ORF">ODALV1_LOCUS23491</name>
</gene>